<protein>
    <submittedName>
        <fullName evidence="2">ABC-2 transporter permease</fullName>
    </submittedName>
</protein>
<keyword evidence="1" id="KW-0812">Transmembrane</keyword>
<feature type="transmembrane region" description="Helical" evidence="1">
    <location>
        <begin position="170"/>
        <end position="194"/>
    </location>
</feature>
<dbReference type="InterPro" id="IPR025699">
    <property type="entry name" value="ABC2_memb-like"/>
</dbReference>
<organism evidence="2 3">
    <name type="scientific">Candidatus Coproplasma avicola</name>
    <dbReference type="NCBI Taxonomy" id="2840744"/>
    <lineage>
        <taxon>Bacteria</taxon>
        <taxon>Bacillati</taxon>
        <taxon>Bacillota</taxon>
        <taxon>Clostridia</taxon>
        <taxon>Eubacteriales</taxon>
        <taxon>Candidatus Coproplasma</taxon>
    </lineage>
</organism>
<comment type="caution">
    <text evidence="2">The sequence shown here is derived from an EMBL/GenBank/DDBJ whole genome shotgun (WGS) entry which is preliminary data.</text>
</comment>
<feature type="transmembrane region" description="Helical" evidence="1">
    <location>
        <begin position="109"/>
        <end position="131"/>
    </location>
</feature>
<accession>A0A9D1E6A6</accession>
<dbReference type="Pfam" id="PF13346">
    <property type="entry name" value="ABC2_membrane_5"/>
    <property type="match status" value="1"/>
</dbReference>
<evidence type="ECO:0000313" key="3">
    <source>
        <dbReference type="Proteomes" id="UP000823913"/>
    </source>
</evidence>
<reference evidence="2" key="1">
    <citation type="submission" date="2020-10" db="EMBL/GenBank/DDBJ databases">
        <authorList>
            <person name="Gilroy R."/>
        </authorList>
    </citation>
    <scope>NUCLEOTIDE SEQUENCE</scope>
    <source>
        <strain evidence="2">ChiW16-3235</strain>
    </source>
</reference>
<keyword evidence="1" id="KW-0472">Membrane</keyword>
<evidence type="ECO:0000256" key="1">
    <source>
        <dbReference type="SAM" id="Phobius"/>
    </source>
</evidence>
<sequence length="199" mass="21644">MLGLLIKDLFNTRKQAVWYVAMIILFSVLSVVMQNVAFCATLGILVTVSMPLTAVAYEEKDGWQKFIVASGMNMKVIVAEKYLLGLSFALLNSVAYSVVFSVIGAEGGAAEFISPICMQFIALAVVLPIIFKFGVEKGRVYMIALILILMVALIALMPFIGDALAGNQAVFISCVVCATVIMFVASFIISVRIYSKKEF</sequence>
<gene>
    <name evidence="2" type="ORF">IAB94_02950</name>
</gene>
<dbReference type="Proteomes" id="UP000823913">
    <property type="component" value="Unassembled WGS sequence"/>
</dbReference>
<evidence type="ECO:0000313" key="2">
    <source>
        <dbReference type="EMBL" id="HIR66991.1"/>
    </source>
</evidence>
<name>A0A9D1E6A6_9FIRM</name>
<dbReference type="EMBL" id="DVHK01000069">
    <property type="protein sequence ID" value="HIR66991.1"/>
    <property type="molecule type" value="Genomic_DNA"/>
</dbReference>
<dbReference type="PANTHER" id="PTHR41309:SF2">
    <property type="entry name" value="MEMBRANE PROTEIN"/>
    <property type="match status" value="1"/>
</dbReference>
<dbReference type="AlphaFoldDB" id="A0A9D1E6A6"/>
<feature type="transmembrane region" description="Helical" evidence="1">
    <location>
        <begin position="16"/>
        <end position="34"/>
    </location>
</feature>
<reference evidence="2" key="2">
    <citation type="journal article" date="2021" name="PeerJ">
        <title>Extensive microbial diversity within the chicken gut microbiome revealed by metagenomics and culture.</title>
        <authorList>
            <person name="Gilroy R."/>
            <person name="Ravi A."/>
            <person name="Getino M."/>
            <person name="Pursley I."/>
            <person name="Horton D.L."/>
            <person name="Alikhan N.F."/>
            <person name="Baker D."/>
            <person name="Gharbi K."/>
            <person name="Hall N."/>
            <person name="Watson M."/>
            <person name="Adriaenssens E.M."/>
            <person name="Foster-Nyarko E."/>
            <person name="Jarju S."/>
            <person name="Secka A."/>
            <person name="Antonio M."/>
            <person name="Oren A."/>
            <person name="Chaudhuri R.R."/>
            <person name="La Ragione R."/>
            <person name="Hildebrand F."/>
            <person name="Pallen M.J."/>
        </authorList>
    </citation>
    <scope>NUCLEOTIDE SEQUENCE</scope>
    <source>
        <strain evidence="2">ChiW16-3235</strain>
    </source>
</reference>
<dbReference type="PANTHER" id="PTHR41309">
    <property type="entry name" value="MEMBRANE PROTEIN-RELATED"/>
    <property type="match status" value="1"/>
</dbReference>
<feature type="transmembrane region" description="Helical" evidence="1">
    <location>
        <begin position="82"/>
        <end position="103"/>
    </location>
</feature>
<feature type="transmembrane region" description="Helical" evidence="1">
    <location>
        <begin position="143"/>
        <end position="164"/>
    </location>
</feature>
<proteinExistence type="predicted"/>
<keyword evidence="1" id="KW-1133">Transmembrane helix</keyword>